<protein>
    <submittedName>
        <fullName evidence="2">T9SS type A sorting domain-containing protein</fullName>
    </submittedName>
</protein>
<proteinExistence type="predicted"/>
<dbReference type="PANTHER" id="PTHR35580:SF1">
    <property type="entry name" value="PHYTASE-LIKE DOMAIN-CONTAINING PROTEIN"/>
    <property type="match status" value="1"/>
</dbReference>
<dbReference type="SUPFAM" id="SSF63829">
    <property type="entry name" value="Calcium-dependent phosphotriesterase"/>
    <property type="match status" value="1"/>
</dbReference>
<keyword evidence="1" id="KW-0732">Signal</keyword>
<dbReference type="PANTHER" id="PTHR35580">
    <property type="entry name" value="CELL SURFACE GLYCOPROTEIN (S-LAYER PROTEIN)-LIKE PROTEIN"/>
    <property type="match status" value="1"/>
</dbReference>
<sequence>MKHLMTGAATALLLLASAHLHPATAQSWAWANAASTTPNAESWAEKVAFDAAGNAVVAGHFSGTLVLGRHTLVSAGGEDVFVARVDATGDWAQAVRAGGPADDYAMGLAVAPDGTATVVGGFESKLATFGSFVLPNSGSNSSTQDVFIARLSPAGVWTQAARAGGQGHDHATAVALAPDGTATVVGGFQGPTAAFAGTLLRNTTLAGGFEDVFVARFSAAGLWTRAISAGSADTDHANAVAVAPDGSAVVVGTFYGEKIALGTKLVSNSTGNSGPADVFVARLTPAGDWDRAAGLGGSANDEGFGVALHANGDATVVGSFASPTLTVGPATLTNNTPGNTMYTDVFVARLSAAGTWTQAVSAGGNRYDWLNSVAVDAQDRAVVAGSFTSTSFTAGMLMLSNTTAPTTHNEVLVGTLDANGHWSSLCRAGGPQLDIATSVAYSPLGRVVVAGVIHGPAAQFGPTTLVAAKPAAFVASLGQLPLTSRPAATATLALGLAPNPAHGSVRVSLPATAAATPLQVLDATGRELRRLAAMPGRETTLDLSGLAPGLYLLRAGAATGRLLVE</sequence>
<dbReference type="EMBL" id="JAUQSY010000020">
    <property type="protein sequence ID" value="MDO7877479.1"/>
    <property type="molecule type" value="Genomic_DNA"/>
</dbReference>
<accession>A0ABT9BIG0</accession>
<dbReference type="InterPro" id="IPR052918">
    <property type="entry name" value="Motility_Chemotaxis_Reg"/>
</dbReference>
<dbReference type="Gene3D" id="2.80.10.50">
    <property type="match status" value="1"/>
</dbReference>
<reference evidence="2" key="1">
    <citation type="submission" date="2023-07" db="EMBL/GenBank/DDBJ databases">
        <authorList>
            <person name="Kim M.K."/>
        </authorList>
    </citation>
    <scope>NUCLEOTIDE SEQUENCE</scope>
    <source>
        <strain evidence="2">ASUV-10-1</strain>
    </source>
</reference>
<feature type="signal peptide" evidence="1">
    <location>
        <begin position="1"/>
        <end position="25"/>
    </location>
</feature>
<dbReference type="NCBIfam" id="TIGR04183">
    <property type="entry name" value="Por_Secre_tail"/>
    <property type="match status" value="1"/>
</dbReference>
<evidence type="ECO:0000313" key="3">
    <source>
        <dbReference type="Proteomes" id="UP001176429"/>
    </source>
</evidence>
<organism evidence="2 3">
    <name type="scientific">Hymenobacter aranciens</name>
    <dbReference type="NCBI Taxonomy" id="3063996"/>
    <lineage>
        <taxon>Bacteria</taxon>
        <taxon>Pseudomonadati</taxon>
        <taxon>Bacteroidota</taxon>
        <taxon>Cytophagia</taxon>
        <taxon>Cytophagales</taxon>
        <taxon>Hymenobacteraceae</taxon>
        <taxon>Hymenobacter</taxon>
    </lineage>
</organism>
<comment type="caution">
    <text evidence="2">The sequence shown here is derived from an EMBL/GenBank/DDBJ whole genome shotgun (WGS) entry which is preliminary data.</text>
</comment>
<name>A0ABT9BIG0_9BACT</name>
<dbReference type="InterPro" id="IPR026444">
    <property type="entry name" value="Secre_tail"/>
</dbReference>
<evidence type="ECO:0000256" key="1">
    <source>
        <dbReference type="SAM" id="SignalP"/>
    </source>
</evidence>
<evidence type="ECO:0000313" key="2">
    <source>
        <dbReference type="EMBL" id="MDO7877479.1"/>
    </source>
</evidence>
<dbReference type="Proteomes" id="UP001176429">
    <property type="component" value="Unassembled WGS sequence"/>
</dbReference>
<feature type="chain" id="PRO_5046313550" evidence="1">
    <location>
        <begin position="26"/>
        <end position="565"/>
    </location>
</feature>
<dbReference type="RefSeq" id="WP_305008914.1">
    <property type="nucleotide sequence ID" value="NZ_JAUQSY010000020.1"/>
</dbReference>
<gene>
    <name evidence="2" type="ORF">Q5H93_22260</name>
</gene>
<keyword evidence="3" id="KW-1185">Reference proteome</keyword>